<dbReference type="Proteomes" id="UP001432360">
    <property type="component" value="Plasmid pSchITTGS70d"/>
</dbReference>
<keyword evidence="3" id="KW-0614">Plasmid</keyword>
<dbReference type="RefSeq" id="WP_331376027.1">
    <property type="nucleotide sequence ID" value="NZ_CP133152.1"/>
</dbReference>
<gene>
    <name evidence="3" type="ORF">RB548_30040</name>
</gene>
<reference evidence="3" key="1">
    <citation type="submission" date="2023-08" db="EMBL/GenBank/DDBJ databases">
        <title>Complete genome sequence of Sinorhizobium chiapanecum ITTG S70 isolated from Acaciella angustissima nodules in Chiapas-Mexico.</title>
        <authorList>
            <person name="Rincon-Rosales R."/>
            <person name="Rogel M.A."/>
            <person name="Rincon-Medina C.I."/>
            <person name="Guerrero G."/>
            <person name="Manzano-Gomez L.A."/>
            <person name="Lopez-Lopez A."/>
            <person name="Rincon Molina F.A."/>
            <person name="Martinez-Romero E."/>
        </authorList>
    </citation>
    <scope>NUCLEOTIDE SEQUENCE</scope>
    <source>
        <strain evidence="3">ITTG S70</strain>
        <plasmid evidence="3">pSchITTGS70d</plasmid>
    </source>
</reference>
<sequence length="113" mass="11926">MAILEDAFKANVVTGVAIGVGALVLRPIIVPIVRPMIKTVLKAGLVAYHQGRVAVAELGEGYEDLVAEARAEMAATNRRVELAEAAKPAGSVEPVARRPASKASTSRDEDQHK</sequence>
<name>A0ABZ2BHP4_9HYPH</name>
<evidence type="ECO:0000313" key="4">
    <source>
        <dbReference type="Proteomes" id="UP001432360"/>
    </source>
</evidence>
<keyword evidence="2" id="KW-0472">Membrane</keyword>
<accession>A0ABZ2BHP4</accession>
<keyword evidence="2" id="KW-0812">Transmembrane</keyword>
<protein>
    <submittedName>
        <fullName evidence="3">DUF5132 domain-containing protein</fullName>
    </submittedName>
</protein>
<dbReference type="InterPro" id="IPR033456">
    <property type="entry name" value="DUF5132"/>
</dbReference>
<evidence type="ECO:0000313" key="3">
    <source>
        <dbReference type="EMBL" id="WVT07007.1"/>
    </source>
</evidence>
<dbReference type="Pfam" id="PF17195">
    <property type="entry name" value="DUF5132"/>
    <property type="match status" value="1"/>
</dbReference>
<organism evidence="3 4">
    <name type="scientific">Sinorhizobium chiapasense</name>
    <dbReference type="NCBI Taxonomy" id="501572"/>
    <lineage>
        <taxon>Bacteria</taxon>
        <taxon>Pseudomonadati</taxon>
        <taxon>Pseudomonadota</taxon>
        <taxon>Alphaproteobacteria</taxon>
        <taxon>Hyphomicrobiales</taxon>
        <taxon>Rhizobiaceae</taxon>
        <taxon>Sinorhizobium/Ensifer group</taxon>
        <taxon>Sinorhizobium</taxon>
    </lineage>
</organism>
<feature type="transmembrane region" description="Helical" evidence="2">
    <location>
        <begin position="12"/>
        <end position="33"/>
    </location>
</feature>
<dbReference type="EMBL" id="CP133152">
    <property type="protein sequence ID" value="WVT07007.1"/>
    <property type="molecule type" value="Genomic_DNA"/>
</dbReference>
<geneLocation type="plasmid" evidence="3 4">
    <name>pSchITTGS70d</name>
</geneLocation>
<evidence type="ECO:0000256" key="2">
    <source>
        <dbReference type="SAM" id="Phobius"/>
    </source>
</evidence>
<feature type="region of interest" description="Disordered" evidence="1">
    <location>
        <begin position="84"/>
        <end position="113"/>
    </location>
</feature>
<keyword evidence="2" id="KW-1133">Transmembrane helix</keyword>
<keyword evidence="4" id="KW-1185">Reference proteome</keyword>
<proteinExistence type="predicted"/>
<evidence type="ECO:0000256" key="1">
    <source>
        <dbReference type="SAM" id="MobiDB-lite"/>
    </source>
</evidence>